<evidence type="ECO:0000313" key="1">
    <source>
        <dbReference type="EMBL" id="ACZ09495.1"/>
    </source>
</evidence>
<dbReference type="HOGENOM" id="CLU_1249747_0_0_0"/>
<dbReference type="EMBL" id="CP001739">
    <property type="protein sequence ID" value="ACZ09495.1"/>
    <property type="molecule type" value="Genomic_DNA"/>
</dbReference>
<dbReference type="Proteomes" id="UP000000845">
    <property type="component" value="Chromosome"/>
</dbReference>
<protein>
    <submittedName>
        <fullName evidence="1">Uncharacterized protein</fullName>
    </submittedName>
</protein>
<organism evidence="1 2">
    <name type="scientific">Sebaldella termitidis (strain ATCC 33386 / NCTC 11300)</name>
    <dbReference type="NCBI Taxonomy" id="526218"/>
    <lineage>
        <taxon>Bacteria</taxon>
        <taxon>Fusobacteriati</taxon>
        <taxon>Fusobacteriota</taxon>
        <taxon>Fusobacteriia</taxon>
        <taxon>Fusobacteriales</taxon>
        <taxon>Leptotrichiaceae</taxon>
        <taxon>Sebaldella</taxon>
    </lineage>
</organism>
<proteinExistence type="predicted"/>
<dbReference type="AlphaFoldDB" id="D1AMC1"/>
<dbReference type="STRING" id="526218.Sterm_2650"/>
<evidence type="ECO:0000313" key="2">
    <source>
        <dbReference type="Proteomes" id="UP000000845"/>
    </source>
</evidence>
<keyword evidence="2" id="KW-1185">Reference proteome</keyword>
<reference evidence="1 2" key="2">
    <citation type="journal article" date="2010" name="Stand. Genomic Sci.">
        <title>Complete genome sequence of Sebaldella termitidis type strain (NCTC 11300).</title>
        <authorList>
            <person name="Harmon-Smith M."/>
            <person name="Celia L."/>
            <person name="Chertkov O."/>
            <person name="Lapidus A."/>
            <person name="Copeland A."/>
            <person name="Glavina Del Rio T."/>
            <person name="Nolan M."/>
            <person name="Lucas S."/>
            <person name="Tice H."/>
            <person name="Cheng J.F."/>
            <person name="Han C."/>
            <person name="Detter J.C."/>
            <person name="Bruce D."/>
            <person name="Goodwin L."/>
            <person name="Pitluck S."/>
            <person name="Pati A."/>
            <person name="Liolios K."/>
            <person name="Ivanova N."/>
            <person name="Mavromatis K."/>
            <person name="Mikhailova N."/>
            <person name="Chen A."/>
            <person name="Palaniappan K."/>
            <person name="Land M."/>
            <person name="Hauser L."/>
            <person name="Chang Y.J."/>
            <person name="Jeffries C.D."/>
            <person name="Brettin T."/>
            <person name="Goker M."/>
            <person name="Beck B."/>
            <person name="Bristow J."/>
            <person name="Eisen J.A."/>
            <person name="Markowitz V."/>
            <person name="Hugenholtz P."/>
            <person name="Kyrpides N.C."/>
            <person name="Klenk H.P."/>
            <person name="Chen F."/>
        </authorList>
    </citation>
    <scope>NUCLEOTIDE SEQUENCE [LARGE SCALE GENOMIC DNA]</scope>
    <source>
        <strain evidence="2">ATCC 33386 / NCTC 11300</strain>
    </source>
</reference>
<name>D1AMC1_SEBTE</name>
<dbReference type="RefSeq" id="WP_012862089.1">
    <property type="nucleotide sequence ID" value="NC_013517.1"/>
</dbReference>
<reference evidence="2" key="1">
    <citation type="submission" date="2009-09" db="EMBL/GenBank/DDBJ databases">
        <title>The complete chromosome of Sebaldella termitidis ATCC 33386.</title>
        <authorList>
            <consortium name="US DOE Joint Genome Institute (JGI-PGF)"/>
            <person name="Lucas S."/>
            <person name="Copeland A."/>
            <person name="Lapidus A."/>
            <person name="Glavina del Rio T."/>
            <person name="Dalin E."/>
            <person name="Tice H."/>
            <person name="Bruce D."/>
            <person name="Goodwin L."/>
            <person name="Pitluck S."/>
            <person name="Kyrpides N."/>
            <person name="Mavromatis K."/>
            <person name="Ivanova N."/>
            <person name="Mikhailova N."/>
            <person name="Sims D."/>
            <person name="Meincke L."/>
            <person name="Brettin T."/>
            <person name="Detter J.C."/>
            <person name="Han C."/>
            <person name="Larimer F."/>
            <person name="Land M."/>
            <person name="Hauser L."/>
            <person name="Markowitz V."/>
            <person name="Cheng J.F."/>
            <person name="Hugenholtz P."/>
            <person name="Woyke T."/>
            <person name="Wu D."/>
            <person name="Eisen J.A."/>
        </authorList>
    </citation>
    <scope>NUCLEOTIDE SEQUENCE [LARGE SCALE GENOMIC DNA]</scope>
    <source>
        <strain evidence="2">ATCC 33386 / NCTC 11300</strain>
    </source>
</reference>
<sequence length="222" mass="26287">MIFKDIFVYPEPVDYDSTVVTSFKMQSWSICLYLIREIKTKKIISDNFNRICFIGKEKPFNEGFVNSCNVLSVDVPFDLNEYSTRPLDSLNELFIQMLSYGINICISKHKLPLDFLLKSLEEFRRNGYENKWTWRRKRIKGTALTCEIICEVTMDKFYAEFIVSDKTTIIYRRDILTDKPSWISNSYFLKNKFLIRDDKILLADNLGKITFEEKISKLKKLI</sequence>
<dbReference type="KEGG" id="str:Sterm_2650"/>
<gene>
    <name evidence="1" type="ordered locus">Sterm_2650</name>
</gene>
<accession>D1AMC1</accession>